<comment type="similarity">
    <text evidence="1 4">Belongs to the UDP-glycosyltransferase family.</text>
</comment>
<dbReference type="EMBL" id="DQ282596">
    <property type="protein sequence ID" value="ABB88577.1"/>
    <property type="molecule type" value="mRNA"/>
</dbReference>
<evidence type="ECO:0000256" key="1">
    <source>
        <dbReference type="ARBA" id="ARBA00009995"/>
    </source>
</evidence>
<dbReference type="CAZy" id="GT1">
    <property type="family name" value="Glycosyltransferase Family 1"/>
</dbReference>
<dbReference type="SUPFAM" id="SSF53756">
    <property type="entry name" value="UDP-Glycosyltransferase/glycogen phosphorylase"/>
    <property type="match status" value="1"/>
</dbReference>
<proteinExistence type="evidence at transcript level"/>
<keyword evidence="2 4" id="KW-0328">Glycosyltransferase</keyword>
<name>A9X3L6_9ASTR</name>
<dbReference type="GO" id="GO:0080043">
    <property type="term" value="F:quercetin 3-O-glucosyltransferase activity"/>
    <property type="evidence" value="ECO:0007669"/>
    <property type="project" value="TreeGrafter"/>
</dbReference>
<dbReference type="InterPro" id="IPR035595">
    <property type="entry name" value="UDP_glycos_trans_CS"/>
</dbReference>
<dbReference type="InterPro" id="IPR002213">
    <property type="entry name" value="UDP_glucos_trans"/>
</dbReference>
<evidence type="ECO:0000313" key="6">
    <source>
        <dbReference type="EMBL" id="ABB88577.1"/>
    </source>
</evidence>
<dbReference type="EC" id="2.4.1.-" evidence="5"/>
<evidence type="ECO:0000256" key="5">
    <source>
        <dbReference type="RuleBase" id="RU362057"/>
    </source>
</evidence>
<evidence type="ECO:0000256" key="4">
    <source>
        <dbReference type="RuleBase" id="RU003718"/>
    </source>
</evidence>
<evidence type="ECO:0000256" key="2">
    <source>
        <dbReference type="ARBA" id="ARBA00022676"/>
    </source>
</evidence>
<protein>
    <recommendedName>
        <fullName evidence="5">Glycosyltransferase</fullName>
        <ecNumber evidence="5">2.4.1.-</ecNumber>
    </recommendedName>
</protein>
<dbReference type="AlphaFoldDB" id="A9X3L6"/>
<dbReference type="PROSITE" id="PS00375">
    <property type="entry name" value="UDPGT"/>
    <property type="match status" value="1"/>
</dbReference>
<dbReference type="FunFam" id="3.40.50.2000:FF:000065">
    <property type="entry name" value="Glycosyltransferase"/>
    <property type="match status" value="1"/>
</dbReference>
<sequence>MDAVAVNSETMSHVVFIPFPAQSHIKCMLKLARLLHHKGLHITFVNTELNHNQLLSSGGPNSLDGEPGFRFKTIPDGVPEGAPDFMYALCDSVLNKMLDPFVDLIGRLESPATCIIGDGMMPFTVAAAEKLKLPIMHFWTFPAAAFLGYYQAPNLIEKGFIPPKDESWSTNGYLETVVDSISGLEGFRIRDIPAYFRTTDPNDSDFNYIIECVKAIRKVSNIVLHTFEELESTIIKALQPMIPHVYTIGPLELLLNPIKLEEETEKLDIKGYSLWKEDDECLKWLDSKEPNSVIYVNFGSLISMSKEQLAEFGWGLVNSNHCFLWVIRRDLVVGDSAPLPPELKERINERGFIASWCPQEKVLKHSSVGGFLTHCGWGSIIESLSAGVPMLCWPYLWDQPTNCRQACKEWEVGLEIEGNVNKDEVERLTRELIGGEKGKQMRSKALEWKKKIEIATGPKGSSSLNVERLANDINMFSRN</sequence>
<accession>A9X3L6</accession>
<dbReference type="CDD" id="cd03784">
    <property type="entry name" value="GT1_Gtf-like"/>
    <property type="match status" value="1"/>
</dbReference>
<keyword evidence="3 4" id="KW-0808">Transferase</keyword>
<dbReference type="PANTHER" id="PTHR11926:SF1383">
    <property type="entry name" value="UDP-GLUCURONOSYL_UDP-GLUCOSYLTRANSFERASE, UDP-GLYCOSYLTRANSFERASE FAMILY"/>
    <property type="match status" value="1"/>
</dbReference>
<dbReference type="PANTHER" id="PTHR11926">
    <property type="entry name" value="GLUCOSYL/GLUCURONOSYL TRANSFERASES"/>
    <property type="match status" value="1"/>
</dbReference>
<dbReference type="FunFam" id="3.40.50.2000:FF:000027">
    <property type="entry name" value="Glycosyltransferase"/>
    <property type="match status" value="1"/>
</dbReference>
<organism evidence="6">
    <name type="scientific">[Ixeris] dentata var. albiflora</name>
    <dbReference type="NCBI Taxonomy" id="190261"/>
    <lineage>
        <taxon>Eukaryota</taxon>
        <taxon>Viridiplantae</taxon>
        <taxon>Streptophyta</taxon>
        <taxon>Embryophyta</taxon>
        <taxon>Tracheophyta</taxon>
        <taxon>Spermatophyta</taxon>
        <taxon>Magnoliopsida</taxon>
        <taxon>eudicotyledons</taxon>
        <taxon>Gunneridae</taxon>
        <taxon>Pentapetalae</taxon>
        <taxon>asterids</taxon>
        <taxon>campanulids</taxon>
        <taxon>Asterales</taxon>
        <taxon>Asteraceae</taxon>
        <taxon>Cichorioideae</taxon>
        <taxon>Cichorieae</taxon>
        <taxon>Crepidinae</taxon>
        <taxon>Ixeridium</taxon>
    </lineage>
</organism>
<reference evidence="6" key="1">
    <citation type="submission" date="2005-11" db="EMBL/GenBank/DDBJ databases">
        <title>Cloning of putative UDP-glucosyltransferase gene from Ixeris dentata var. albiflora.</title>
        <authorList>
            <person name="Lee C.-H."/>
            <person name="Chang Y.-J."/>
            <person name="Kim S.-U."/>
        </authorList>
    </citation>
    <scope>NUCLEOTIDE SEQUENCE</scope>
</reference>
<gene>
    <name evidence="6" type="primary">GT-B11</name>
</gene>
<dbReference type="Pfam" id="PF00201">
    <property type="entry name" value="UDPGT"/>
    <property type="match status" value="1"/>
</dbReference>
<dbReference type="GO" id="GO:0080044">
    <property type="term" value="F:quercetin 7-O-glucosyltransferase activity"/>
    <property type="evidence" value="ECO:0007669"/>
    <property type="project" value="TreeGrafter"/>
</dbReference>
<evidence type="ECO:0000256" key="3">
    <source>
        <dbReference type="ARBA" id="ARBA00022679"/>
    </source>
</evidence>
<dbReference type="Gene3D" id="3.40.50.2000">
    <property type="entry name" value="Glycogen Phosphorylase B"/>
    <property type="match status" value="2"/>
</dbReference>